<organism evidence="1 2">
    <name type="scientific">Vararia minispora EC-137</name>
    <dbReference type="NCBI Taxonomy" id="1314806"/>
    <lineage>
        <taxon>Eukaryota</taxon>
        <taxon>Fungi</taxon>
        <taxon>Dikarya</taxon>
        <taxon>Basidiomycota</taxon>
        <taxon>Agaricomycotina</taxon>
        <taxon>Agaricomycetes</taxon>
        <taxon>Russulales</taxon>
        <taxon>Lachnocladiaceae</taxon>
        <taxon>Vararia</taxon>
    </lineage>
</organism>
<gene>
    <name evidence="1" type="ORF">K488DRAFT_83132</name>
</gene>
<evidence type="ECO:0000313" key="2">
    <source>
        <dbReference type="Proteomes" id="UP000814128"/>
    </source>
</evidence>
<sequence>MRASIPIFLSYLALLTEVIYGTIFLPADRASLRPLTTRLPGTLANFAAPVVTYEPSKKLSKQQKRRIMRRVNNEKRLLGPEYLEPAELKEILNYGHP</sequence>
<dbReference type="EMBL" id="MU273485">
    <property type="protein sequence ID" value="KAI0035426.1"/>
    <property type="molecule type" value="Genomic_DNA"/>
</dbReference>
<dbReference type="Proteomes" id="UP000814128">
    <property type="component" value="Unassembled WGS sequence"/>
</dbReference>
<accession>A0ACB8QU91</accession>
<name>A0ACB8QU91_9AGAM</name>
<proteinExistence type="predicted"/>
<evidence type="ECO:0000313" key="1">
    <source>
        <dbReference type="EMBL" id="KAI0035426.1"/>
    </source>
</evidence>
<protein>
    <submittedName>
        <fullName evidence="1">Uncharacterized protein</fullName>
    </submittedName>
</protein>
<reference evidence="1" key="2">
    <citation type="journal article" date="2022" name="New Phytol.">
        <title>Evolutionary transition to the ectomycorrhizal habit in the genomes of a hyperdiverse lineage of mushroom-forming fungi.</title>
        <authorList>
            <person name="Looney B."/>
            <person name="Miyauchi S."/>
            <person name="Morin E."/>
            <person name="Drula E."/>
            <person name="Courty P.E."/>
            <person name="Kohler A."/>
            <person name="Kuo A."/>
            <person name="LaButti K."/>
            <person name="Pangilinan J."/>
            <person name="Lipzen A."/>
            <person name="Riley R."/>
            <person name="Andreopoulos W."/>
            <person name="He G."/>
            <person name="Johnson J."/>
            <person name="Nolan M."/>
            <person name="Tritt A."/>
            <person name="Barry K.W."/>
            <person name="Grigoriev I.V."/>
            <person name="Nagy L.G."/>
            <person name="Hibbett D."/>
            <person name="Henrissat B."/>
            <person name="Matheny P.B."/>
            <person name="Labbe J."/>
            <person name="Martin F.M."/>
        </authorList>
    </citation>
    <scope>NUCLEOTIDE SEQUENCE</scope>
    <source>
        <strain evidence="1">EC-137</strain>
    </source>
</reference>
<reference evidence="1" key="1">
    <citation type="submission" date="2021-02" db="EMBL/GenBank/DDBJ databases">
        <authorList>
            <consortium name="DOE Joint Genome Institute"/>
            <person name="Ahrendt S."/>
            <person name="Looney B.P."/>
            <person name="Miyauchi S."/>
            <person name="Morin E."/>
            <person name="Drula E."/>
            <person name="Courty P.E."/>
            <person name="Chicoki N."/>
            <person name="Fauchery L."/>
            <person name="Kohler A."/>
            <person name="Kuo A."/>
            <person name="Labutti K."/>
            <person name="Pangilinan J."/>
            <person name="Lipzen A."/>
            <person name="Riley R."/>
            <person name="Andreopoulos W."/>
            <person name="He G."/>
            <person name="Johnson J."/>
            <person name="Barry K.W."/>
            <person name="Grigoriev I.V."/>
            <person name="Nagy L."/>
            <person name="Hibbett D."/>
            <person name="Henrissat B."/>
            <person name="Matheny P.B."/>
            <person name="Labbe J."/>
            <person name="Martin F."/>
        </authorList>
    </citation>
    <scope>NUCLEOTIDE SEQUENCE</scope>
    <source>
        <strain evidence="1">EC-137</strain>
    </source>
</reference>
<keyword evidence="2" id="KW-1185">Reference proteome</keyword>
<comment type="caution">
    <text evidence="1">The sequence shown here is derived from an EMBL/GenBank/DDBJ whole genome shotgun (WGS) entry which is preliminary data.</text>
</comment>